<dbReference type="EMBL" id="PSQE01000007">
    <property type="protein sequence ID" value="RHN46389.1"/>
    <property type="molecule type" value="Genomic_DNA"/>
</dbReference>
<reference evidence="3" key="1">
    <citation type="journal article" date="2018" name="Nat. Plants">
        <title>Whole-genome landscape of Medicago truncatula symbiotic genes.</title>
        <authorList>
            <person name="Pecrix Y."/>
            <person name="Staton S.E."/>
            <person name="Sallet E."/>
            <person name="Lelandais-Briere C."/>
            <person name="Moreau S."/>
            <person name="Carrere S."/>
            <person name="Blein T."/>
            <person name="Jardinaud M.F."/>
            <person name="Latrasse D."/>
            <person name="Zouine M."/>
            <person name="Zahm M."/>
            <person name="Kreplak J."/>
            <person name="Mayjonade B."/>
            <person name="Satge C."/>
            <person name="Perez M."/>
            <person name="Cauet S."/>
            <person name="Marande W."/>
            <person name="Chantry-Darmon C."/>
            <person name="Lopez-Roques C."/>
            <person name="Bouchez O."/>
            <person name="Berard A."/>
            <person name="Debelle F."/>
            <person name="Munos S."/>
            <person name="Bendahmane A."/>
            <person name="Berges H."/>
            <person name="Niebel A."/>
            <person name="Buitink J."/>
            <person name="Frugier F."/>
            <person name="Benhamed M."/>
            <person name="Crespi M."/>
            <person name="Gouzy J."/>
            <person name="Gamas P."/>
        </authorList>
    </citation>
    <scope>NUCLEOTIDE SEQUENCE [LARGE SCALE GENOMIC DNA]</scope>
    <source>
        <strain evidence="3">cv. Jemalong A17</strain>
    </source>
</reference>
<keyword evidence="1" id="KW-1133">Transmembrane helix</keyword>
<sequence>MEGTSPSAMEVSPPSFMEASPLHHGGHLPLHYGGLFFLFPLYWFSISTHLYGEKTTAAAITTNSHMILTITYMFSAERPPLEPSPFFSTGVKVFALPDPYLSRLPPKPQWFICGLIYLVLLNLCFSICMFVVDLTFYVCCIVLWVLCSSLVFIKCESKLRFDARNHIRCVVYEDVSYFKTFAFYS</sequence>
<evidence type="ECO:0000313" key="2">
    <source>
        <dbReference type="EMBL" id="RHN46389.1"/>
    </source>
</evidence>
<evidence type="ECO:0000256" key="1">
    <source>
        <dbReference type="SAM" id="Phobius"/>
    </source>
</evidence>
<feature type="transmembrane region" description="Helical" evidence="1">
    <location>
        <begin position="110"/>
        <end position="128"/>
    </location>
</feature>
<proteinExistence type="predicted"/>
<name>A0A396GZ59_MEDTR</name>
<dbReference type="Gramene" id="rna40871">
    <property type="protein sequence ID" value="RHN46389.1"/>
    <property type="gene ID" value="gene40871"/>
</dbReference>
<comment type="caution">
    <text evidence="2">The sequence shown here is derived from an EMBL/GenBank/DDBJ whole genome shotgun (WGS) entry which is preliminary data.</text>
</comment>
<evidence type="ECO:0008006" key="4">
    <source>
        <dbReference type="Google" id="ProtNLM"/>
    </source>
</evidence>
<dbReference type="AlphaFoldDB" id="A0A396GZ59"/>
<organism evidence="2 3">
    <name type="scientific">Medicago truncatula</name>
    <name type="common">Barrel medic</name>
    <name type="synonym">Medicago tribuloides</name>
    <dbReference type="NCBI Taxonomy" id="3880"/>
    <lineage>
        <taxon>Eukaryota</taxon>
        <taxon>Viridiplantae</taxon>
        <taxon>Streptophyta</taxon>
        <taxon>Embryophyta</taxon>
        <taxon>Tracheophyta</taxon>
        <taxon>Spermatophyta</taxon>
        <taxon>Magnoliopsida</taxon>
        <taxon>eudicotyledons</taxon>
        <taxon>Gunneridae</taxon>
        <taxon>Pentapetalae</taxon>
        <taxon>rosids</taxon>
        <taxon>fabids</taxon>
        <taxon>Fabales</taxon>
        <taxon>Fabaceae</taxon>
        <taxon>Papilionoideae</taxon>
        <taxon>50 kb inversion clade</taxon>
        <taxon>NPAAA clade</taxon>
        <taxon>Hologalegina</taxon>
        <taxon>IRL clade</taxon>
        <taxon>Trifolieae</taxon>
        <taxon>Medicago</taxon>
    </lineage>
</organism>
<accession>A0A396GZ59</accession>
<keyword evidence="1" id="KW-0812">Transmembrane</keyword>
<gene>
    <name evidence="2" type="ORF">MtrunA17_Chr7g0241691</name>
</gene>
<dbReference type="Proteomes" id="UP000265566">
    <property type="component" value="Chromosome 7"/>
</dbReference>
<protein>
    <recommendedName>
        <fullName evidence="4">Transmembrane protein</fullName>
    </recommendedName>
</protein>
<feature type="transmembrane region" description="Helical" evidence="1">
    <location>
        <begin position="30"/>
        <end position="51"/>
    </location>
</feature>
<evidence type="ECO:0000313" key="3">
    <source>
        <dbReference type="Proteomes" id="UP000265566"/>
    </source>
</evidence>
<feature type="transmembrane region" description="Helical" evidence="1">
    <location>
        <begin position="134"/>
        <end position="153"/>
    </location>
</feature>
<keyword evidence="1" id="KW-0472">Membrane</keyword>